<dbReference type="AlphaFoldDB" id="A0A4U5NYX1"/>
<reference evidence="1 2" key="2">
    <citation type="journal article" date="2019" name="G3 (Bethesda)">
        <title>Hybrid Assembly of the Genome of the Entomopathogenic Nematode Steinernema carpocapsae Identifies the X-Chromosome.</title>
        <authorList>
            <person name="Serra L."/>
            <person name="Macchietto M."/>
            <person name="Macias-Munoz A."/>
            <person name="McGill C.J."/>
            <person name="Rodriguez I.M."/>
            <person name="Rodriguez B."/>
            <person name="Murad R."/>
            <person name="Mortazavi A."/>
        </authorList>
    </citation>
    <scope>NUCLEOTIDE SEQUENCE [LARGE SCALE GENOMIC DNA]</scope>
    <source>
        <strain evidence="1 2">ALL</strain>
    </source>
</reference>
<reference evidence="1 2" key="1">
    <citation type="journal article" date="2015" name="Genome Biol.">
        <title>Comparative genomics of Steinernema reveals deeply conserved gene regulatory networks.</title>
        <authorList>
            <person name="Dillman A.R."/>
            <person name="Macchietto M."/>
            <person name="Porter C.F."/>
            <person name="Rogers A."/>
            <person name="Williams B."/>
            <person name="Antoshechkin I."/>
            <person name="Lee M.M."/>
            <person name="Goodwin Z."/>
            <person name="Lu X."/>
            <person name="Lewis E.E."/>
            <person name="Goodrich-Blair H."/>
            <person name="Stock S.P."/>
            <person name="Adams B.J."/>
            <person name="Sternberg P.W."/>
            <person name="Mortazavi A."/>
        </authorList>
    </citation>
    <scope>NUCLEOTIDE SEQUENCE [LARGE SCALE GENOMIC DNA]</scope>
    <source>
        <strain evidence="1 2">ALL</strain>
    </source>
</reference>
<dbReference type="Proteomes" id="UP000298663">
    <property type="component" value="Unassembled WGS sequence"/>
</dbReference>
<proteinExistence type="predicted"/>
<sequence>MDALPVIFVESVIESMFDSSKVENFKLLSGIIGQVANQMRLRKGTLFIGVDREPQRIRVQMVFEEDGNVPQEFDLGNPGQAEEAKNLFDEIFRAKSFFKFDVALSSERVWSPLTEYVNHPVLQFVLRRLIAINRICLVLMGEDLSPILDVLLSRGPLVCELMVPAANSEASVQEFLTKNARFPFSHLKRVTLMSSDVVHLELYKNILSDPNITLLDFGRSDLTSQMVADWVEKGEPPKEKIILFEDETPFEKILESCGPFEVTSDLPDAIKDSYKRLEQTHPENGNFRDHPTAAGRRVYLCRSENRVHVYFV</sequence>
<comment type="caution">
    <text evidence="1">The sequence shown here is derived from an EMBL/GenBank/DDBJ whole genome shotgun (WGS) entry which is preliminary data.</text>
</comment>
<organism evidence="1 2">
    <name type="scientific">Steinernema carpocapsae</name>
    <name type="common">Entomopathogenic nematode</name>
    <dbReference type="NCBI Taxonomy" id="34508"/>
    <lineage>
        <taxon>Eukaryota</taxon>
        <taxon>Metazoa</taxon>
        <taxon>Ecdysozoa</taxon>
        <taxon>Nematoda</taxon>
        <taxon>Chromadorea</taxon>
        <taxon>Rhabditida</taxon>
        <taxon>Tylenchina</taxon>
        <taxon>Panagrolaimomorpha</taxon>
        <taxon>Strongyloidoidea</taxon>
        <taxon>Steinernematidae</taxon>
        <taxon>Steinernema</taxon>
    </lineage>
</organism>
<keyword evidence="2" id="KW-1185">Reference proteome</keyword>
<accession>A0A4U5NYX1</accession>
<evidence type="ECO:0000313" key="2">
    <source>
        <dbReference type="Proteomes" id="UP000298663"/>
    </source>
</evidence>
<dbReference type="EMBL" id="AZBU02000003">
    <property type="protein sequence ID" value="TKR88742.1"/>
    <property type="molecule type" value="Genomic_DNA"/>
</dbReference>
<gene>
    <name evidence="1" type="ORF">L596_012940</name>
</gene>
<evidence type="ECO:0000313" key="1">
    <source>
        <dbReference type="EMBL" id="TKR88742.1"/>
    </source>
</evidence>
<name>A0A4U5NYX1_STECR</name>
<protein>
    <submittedName>
        <fullName evidence="1">Uncharacterized protein</fullName>
    </submittedName>
</protein>